<evidence type="ECO:0000259" key="5">
    <source>
        <dbReference type="Pfam" id="PF18052"/>
    </source>
</evidence>
<dbReference type="Gene3D" id="1.20.5.4130">
    <property type="match status" value="1"/>
</dbReference>
<dbReference type="InterPro" id="IPR036388">
    <property type="entry name" value="WH-like_DNA-bd_sf"/>
</dbReference>
<evidence type="ECO:0000256" key="3">
    <source>
        <dbReference type="ARBA" id="ARBA00022821"/>
    </source>
</evidence>
<dbReference type="SUPFAM" id="SSF52540">
    <property type="entry name" value="P-loop containing nucleoside triphosphate hydrolases"/>
    <property type="match status" value="1"/>
</dbReference>
<dbReference type="SUPFAM" id="SSF52058">
    <property type="entry name" value="L domain-like"/>
    <property type="match status" value="1"/>
</dbReference>
<dbReference type="InterPro" id="IPR042197">
    <property type="entry name" value="Apaf_helical"/>
</dbReference>
<organism evidence="8">
    <name type="scientific">Prunus dulcis</name>
    <name type="common">Almond</name>
    <name type="synonym">Amygdalus dulcis</name>
    <dbReference type="NCBI Taxonomy" id="3755"/>
    <lineage>
        <taxon>Eukaryota</taxon>
        <taxon>Viridiplantae</taxon>
        <taxon>Streptophyta</taxon>
        <taxon>Embryophyta</taxon>
        <taxon>Tracheophyta</taxon>
        <taxon>Spermatophyta</taxon>
        <taxon>Magnoliopsida</taxon>
        <taxon>eudicotyledons</taxon>
        <taxon>Gunneridae</taxon>
        <taxon>Pentapetalae</taxon>
        <taxon>rosids</taxon>
        <taxon>fabids</taxon>
        <taxon>Rosales</taxon>
        <taxon>Rosaceae</taxon>
        <taxon>Amygdaloideae</taxon>
        <taxon>Amygdaleae</taxon>
        <taxon>Prunus</taxon>
    </lineage>
</organism>
<keyword evidence="2" id="KW-0547">Nucleotide-binding</keyword>
<dbReference type="CDD" id="cd14798">
    <property type="entry name" value="RX-CC_like"/>
    <property type="match status" value="1"/>
</dbReference>
<name>A0A4Y1RZ06_PRUDU</name>
<dbReference type="Gene3D" id="1.10.8.430">
    <property type="entry name" value="Helical domain of apoptotic protease-activating factors"/>
    <property type="match status" value="1"/>
</dbReference>
<evidence type="ECO:0000313" key="8">
    <source>
        <dbReference type="EMBL" id="BBH09591.1"/>
    </source>
</evidence>
<dbReference type="Gene3D" id="3.80.10.10">
    <property type="entry name" value="Ribonuclease Inhibitor"/>
    <property type="match status" value="1"/>
</dbReference>
<keyword evidence="3" id="KW-0611">Plant defense</keyword>
<gene>
    <name evidence="8" type="ORF">Prudu_022130</name>
</gene>
<dbReference type="AlphaFoldDB" id="A0A4Y1RZ06"/>
<reference evidence="8" key="1">
    <citation type="journal article" date="2019" name="Science">
        <title>Mutation of a bHLH transcription factor allowed almond domestication.</title>
        <authorList>
            <person name="Sanchez-Perez R."/>
            <person name="Pavan S."/>
            <person name="Mazzeo R."/>
            <person name="Moldovan C."/>
            <person name="Aiese Cigliano R."/>
            <person name="Del Cueto J."/>
            <person name="Ricciardi F."/>
            <person name="Lotti C."/>
            <person name="Ricciardi L."/>
            <person name="Dicenta F."/>
            <person name="Lopez-Marques R.L."/>
            <person name="Lindberg Moller B."/>
        </authorList>
    </citation>
    <scope>NUCLEOTIDE SEQUENCE</scope>
</reference>
<dbReference type="Pfam" id="PF23559">
    <property type="entry name" value="WHD_DRP"/>
    <property type="match status" value="1"/>
</dbReference>
<accession>A0A4Y1RZ06</accession>
<dbReference type="Gene3D" id="1.10.10.10">
    <property type="entry name" value="Winged helix-like DNA-binding domain superfamily/Winged helix DNA-binding domain"/>
    <property type="match status" value="1"/>
</dbReference>
<evidence type="ECO:0000259" key="6">
    <source>
        <dbReference type="Pfam" id="PF23559"/>
    </source>
</evidence>
<dbReference type="InterPro" id="IPR058922">
    <property type="entry name" value="WHD_DRP"/>
</dbReference>
<dbReference type="GO" id="GO:0043531">
    <property type="term" value="F:ADP binding"/>
    <property type="evidence" value="ECO:0007669"/>
    <property type="project" value="InterPro"/>
</dbReference>
<evidence type="ECO:0000259" key="4">
    <source>
        <dbReference type="Pfam" id="PF00931"/>
    </source>
</evidence>
<sequence length="895" mass="102461">MKEGLTNHFTVIFLQVPSNSIVPTQMRNFIFIRKQLSQKESDQRVKMAEFAVSTVVEKLTSWITEEALLLEGVGDKVEQLRDELRWMQSFLKDVDAKQEKNERLRIWVSQIREVALDAEDVVETYIAEAASHSSWNIPAKQERRLKKSDLGSKIFHAKKEHFGITGTAQEGREGTSASPNERLRWWRQTSPNIEEDDLVDLVEDTKASLTQLSSMDPCRRVVSIVGMGGLGKTTLAKKLYNHCDITKQFDCKAFVYVSKDYRRRDTLQRIIVAVSPDCNMEDLKKLEEEALISKLHELLKDRRYLVVLDDIWEKEVWDSMQSAFPSAEMGSKVMLTTRNKEVALYADARSEPIEPRFLTQDESLELFRKKALPGMDHMPCDLEKLGRDMMAKCGGLPLAVVVLGGLLSTKRKTAEEWRSVLQNITWRLIDEDRVSAVLALSYNDLSFYLKSCFLHLGLFPEDSSISKTKMIHLWVVERFLPQQGEETAEGVAENCLNELINRCMVQVGTLTSLGRVKTIRMHDLLRDLSISKGREESFLEINSGQEIESPTSQHTKCRRLAIHGEHDDPYLLMVLDGVPMPSQALSAVGNLIQLRYLGVLIRTKKFKKVTLPESIGKLKNLQTLKVDYHVSFSVRFVCWCCIPNVIWKLKNLRHLLLVHGAGVMNFRLNNTLNNLRTLTNVGAGRWIEDGRLASMTGLRRLKIVLLEKGHLKSVLSSIERLHCLESLSLEFLVNQVFPTPISLSHFEHLHKLHLDGVIKRLPEPHEFPPNLIKFSLLNSDLEEDSIVKLQWLPNLKMLLLGYNSYNWTKLVCYSQGFPQLHILHLLSLEYLEELIVEEGAMMKLKNLKISRCPSLRKIPERFKKGKGIYIGCILWSYSCPDPEDVLFTAGLDDRM</sequence>
<feature type="domain" description="Disease resistance R13L4/SHOC-2-like LRR" evidence="7">
    <location>
        <begin position="582"/>
        <end position="850"/>
    </location>
</feature>
<dbReference type="InterPro" id="IPR055414">
    <property type="entry name" value="LRR_R13L4/SHOC2-like"/>
</dbReference>
<dbReference type="InterPro" id="IPR002182">
    <property type="entry name" value="NB-ARC"/>
</dbReference>
<dbReference type="Pfam" id="PF18052">
    <property type="entry name" value="Rx_N"/>
    <property type="match status" value="1"/>
</dbReference>
<dbReference type="InterPro" id="IPR041118">
    <property type="entry name" value="Rx_N"/>
</dbReference>
<dbReference type="InterPro" id="IPR027417">
    <property type="entry name" value="P-loop_NTPase"/>
</dbReference>
<keyword evidence="1" id="KW-0677">Repeat</keyword>
<dbReference type="Pfam" id="PF23598">
    <property type="entry name" value="LRR_14"/>
    <property type="match status" value="1"/>
</dbReference>
<dbReference type="FunFam" id="1.10.8.430:FF:000003">
    <property type="entry name" value="Probable disease resistance protein At5g66910"/>
    <property type="match status" value="1"/>
</dbReference>
<dbReference type="InterPro" id="IPR038005">
    <property type="entry name" value="RX-like_CC"/>
</dbReference>
<dbReference type="InterPro" id="IPR044974">
    <property type="entry name" value="Disease_R_plants"/>
</dbReference>
<dbReference type="Pfam" id="PF00931">
    <property type="entry name" value="NB-ARC"/>
    <property type="match status" value="1"/>
</dbReference>
<dbReference type="Gene3D" id="3.40.50.300">
    <property type="entry name" value="P-loop containing nucleotide triphosphate hydrolases"/>
    <property type="match status" value="1"/>
</dbReference>
<proteinExistence type="predicted"/>
<evidence type="ECO:0000256" key="2">
    <source>
        <dbReference type="ARBA" id="ARBA00022741"/>
    </source>
</evidence>
<dbReference type="FunFam" id="3.40.50.300:FF:001091">
    <property type="entry name" value="Probable disease resistance protein At1g61300"/>
    <property type="match status" value="1"/>
</dbReference>
<dbReference type="FunFam" id="1.10.10.10:FF:000322">
    <property type="entry name" value="Probable disease resistance protein At1g63360"/>
    <property type="match status" value="1"/>
</dbReference>
<evidence type="ECO:0000259" key="7">
    <source>
        <dbReference type="Pfam" id="PF23598"/>
    </source>
</evidence>
<dbReference type="PANTHER" id="PTHR23155:SF1193">
    <property type="entry name" value="DISEASE RESISTANCE PROTEIN RPP13-RELATED"/>
    <property type="match status" value="1"/>
</dbReference>
<feature type="domain" description="NB-ARC" evidence="4">
    <location>
        <begin position="210"/>
        <end position="373"/>
    </location>
</feature>
<dbReference type="PANTHER" id="PTHR23155">
    <property type="entry name" value="DISEASE RESISTANCE PROTEIN RP"/>
    <property type="match status" value="1"/>
</dbReference>
<dbReference type="EMBL" id="AP019304">
    <property type="protein sequence ID" value="BBH09591.1"/>
    <property type="molecule type" value="Genomic_DNA"/>
</dbReference>
<protein>
    <submittedName>
        <fullName evidence="8">Disease resistance protein CC-NBS-LRR class family</fullName>
    </submittedName>
</protein>
<dbReference type="GO" id="GO:0098542">
    <property type="term" value="P:defense response to other organism"/>
    <property type="evidence" value="ECO:0007669"/>
    <property type="project" value="TreeGrafter"/>
</dbReference>
<evidence type="ECO:0000256" key="1">
    <source>
        <dbReference type="ARBA" id="ARBA00022737"/>
    </source>
</evidence>
<feature type="domain" description="Disease resistance protein winged helix" evidence="6">
    <location>
        <begin position="458"/>
        <end position="528"/>
    </location>
</feature>
<dbReference type="InterPro" id="IPR032675">
    <property type="entry name" value="LRR_dom_sf"/>
</dbReference>
<dbReference type="PRINTS" id="PR00364">
    <property type="entry name" value="DISEASERSIST"/>
</dbReference>
<feature type="domain" description="Disease resistance N-terminal" evidence="5">
    <location>
        <begin position="51"/>
        <end position="139"/>
    </location>
</feature>